<name>A0ABY0IGF4_9BACT</name>
<dbReference type="Gene3D" id="3.30.300.20">
    <property type="match status" value="1"/>
</dbReference>
<dbReference type="EMBL" id="QDKL01000002">
    <property type="protein sequence ID" value="RZF21575.1"/>
    <property type="molecule type" value="Genomic_DNA"/>
</dbReference>
<comment type="caution">
    <text evidence="1">The sequence shown here is derived from an EMBL/GenBank/DDBJ whole genome shotgun (WGS) entry which is preliminary data.</text>
</comment>
<dbReference type="PANTHER" id="PTHR42830:SF2">
    <property type="entry name" value="OSMC_OHR FAMILY PROTEIN"/>
    <property type="match status" value="1"/>
</dbReference>
<protein>
    <submittedName>
        <fullName evidence="1">OsmC family peroxiredoxin</fullName>
    </submittedName>
</protein>
<sequence>MLATYTTVTTGRADNIELNLTAEKKESLTVTPPPQFQGVEDKWSPEDLFSASISSCYILTFKSFAQFQKLAWTNIEVKADAHLEKVEKGFAFTKVDIYVNLEICCEGNVDPYLELLYKAKDNCLVTKSMNCEFSLHPKIKNTAKK</sequence>
<dbReference type="SUPFAM" id="SSF82784">
    <property type="entry name" value="OsmC-like"/>
    <property type="match status" value="1"/>
</dbReference>
<keyword evidence="2" id="KW-1185">Reference proteome</keyword>
<dbReference type="PANTHER" id="PTHR42830">
    <property type="entry name" value="OSMOTICALLY INDUCIBLE FAMILY PROTEIN"/>
    <property type="match status" value="1"/>
</dbReference>
<dbReference type="Proteomes" id="UP000443582">
    <property type="component" value="Unassembled WGS sequence"/>
</dbReference>
<dbReference type="InterPro" id="IPR015946">
    <property type="entry name" value="KH_dom-like_a/b"/>
</dbReference>
<dbReference type="InterPro" id="IPR003718">
    <property type="entry name" value="OsmC/Ohr_fam"/>
</dbReference>
<accession>A0ABY0IGF4</accession>
<reference evidence="2" key="1">
    <citation type="journal article" date="2019" name="Int. J. Syst. Evol. Microbiol.">
        <title>Halobacteriovorax valvorus sp. nov., a novel prokaryotic predator isolated from coastal seawater of China.</title>
        <authorList>
            <person name="Chen M.-X."/>
        </authorList>
    </citation>
    <scope>NUCLEOTIDE SEQUENCE [LARGE SCALE GENOMIC DNA]</scope>
    <source>
        <strain evidence="2">BL9</strain>
    </source>
</reference>
<dbReference type="Pfam" id="PF02566">
    <property type="entry name" value="OsmC"/>
    <property type="match status" value="1"/>
</dbReference>
<dbReference type="InterPro" id="IPR036102">
    <property type="entry name" value="OsmC/Ohrsf"/>
</dbReference>
<evidence type="ECO:0000313" key="1">
    <source>
        <dbReference type="EMBL" id="RZF21575.1"/>
    </source>
</evidence>
<dbReference type="InterPro" id="IPR052707">
    <property type="entry name" value="OsmC_Ohr_Peroxiredoxin"/>
</dbReference>
<proteinExistence type="predicted"/>
<gene>
    <name evidence="1" type="ORF">DAY19_07765</name>
</gene>
<evidence type="ECO:0000313" key="2">
    <source>
        <dbReference type="Proteomes" id="UP000443582"/>
    </source>
</evidence>
<organism evidence="1 2">
    <name type="scientific">Halobacteriovorax vibrionivorans</name>
    <dbReference type="NCBI Taxonomy" id="2152716"/>
    <lineage>
        <taxon>Bacteria</taxon>
        <taxon>Pseudomonadati</taxon>
        <taxon>Bdellovibrionota</taxon>
        <taxon>Bacteriovoracia</taxon>
        <taxon>Bacteriovoracales</taxon>
        <taxon>Halobacteriovoraceae</taxon>
        <taxon>Halobacteriovorax</taxon>
    </lineage>
</organism>